<reference evidence="5 7" key="1">
    <citation type="submission" date="2019-03" db="EMBL/GenBank/DDBJ databases">
        <title>Genomic Encyclopedia of Type Strains, Phase IV (KMG-IV): sequencing the most valuable type-strain genomes for metagenomic binning, comparative biology and taxonomic classification.</title>
        <authorList>
            <person name="Goeker M."/>
        </authorList>
    </citation>
    <scope>NUCLEOTIDE SEQUENCE [LARGE SCALE GENOMIC DNA]</scope>
    <source>
        <strain evidence="5 7">DSM 17474</strain>
    </source>
</reference>
<dbReference type="Gene3D" id="6.10.250.3150">
    <property type="match status" value="1"/>
</dbReference>
<dbReference type="InterPro" id="IPR011055">
    <property type="entry name" value="Dup_hybrid_motif"/>
</dbReference>
<sequence length="447" mass="47765">MSFKPLLLAALLGLSAPLLAAPEPAPAVDAGDLSDIRQAISAAQADLQAKQAAQKSAEQTLAQTRAALAKAQQALSEVNRQQRDAWQKLQTLQNELGRLKTEVAGTKAQVARLLSGHYKNRQPNAVMLFLKNAEPGQKERYLQYTRYINQANERVIARLVQQQAELGAQESAINAEVARLNTLKAQKQAALGKLGRENSTAQTESRALSAQIDNQAKRIAKLRADEQRLNALLADIAKRNAEKRKQEAAARQKAAQARIAAANKARAEQAAKKQSKQTAAKPATQTADKKPVNKTTTPRSTLTAEDRALQAPAEMQVSRSGFSAMQGRLRRPVGGSISGRFGQPRPSGGSWRGVFFTTAPAPVQSIAAGSVAYAGPLEGYGNMVVIDHGDGYVSVYSGLSGVSVAGGSSVSTGSNIGRSGSLPSGEQGLYLEIRYRSQPMNPLSWIR</sequence>
<evidence type="ECO:0000259" key="4">
    <source>
        <dbReference type="Pfam" id="PF01551"/>
    </source>
</evidence>
<keyword evidence="1" id="KW-0175">Coiled coil</keyword>
<evidence type="ECO:0000313" key="5">
    <source>
        <dbReference type="EMBL" id="TCO98860.1"/>
    </source>
</evidence>
<dbReference type="KEGG" id="usu:LVJ78_05050"/>
<dbReference type="CDD" id="cd12797">
    <property type="entry name" value="M23_peptidase"/>
    <property type="match status" value="1"/>
</dbReference>
<proteinExistence type="predicted"/>
<feature type="compositionally biased region" description="Low complexity" evidence="2">
    <location>
        <begin position="276"/>
        <end position="286"/>
    </location>
</feature>
<dbReference type="EMBL" id="SLXE01000044">
    <property type="protein sequence ID" value="TCO98860.1"/>
    <property type="molecule type" value="Genomic_DNA"/>
</dbReference>
<feature type="signal peptide" evidence="3">
    <location>
        <begin position="1"/>
        <end position="20"/>
    </location>
</feature>
<dbReference type="GO" id="GO:0004222">
    <property type="term" value="F:metalloendopeptidase activity"/>
    <property type="evidence" value="ECO:0007669"/>
    <property type="project" value="TreeGrafter"/>
</dbReference>
<keyword evidence="3" id="KW-0732">Signal</keyword>
<gene>
    <name evidence="5" type="ORF">EV680_14413</name>
    <name evidence="6" type="ORF">LVJ78_05050</name>
</gene>
<reference evidence="6" key="3">
    <citation type="journal article" date="2022" name="Res Sq">
        <title>Evolution of multicellular longitudinally dividing oral cavity symbionts (Neisseriaceae).</title>
        <authorList>
            <person name="Nyongesa S."/>
            <person name="Weber P."/>
            <person name="Bernet E."/>
            <person name="Pullido F."/>
            <person name="Nieckarz M."/>
            <person name="Delaby M."/>
            <person name="Nieves C."/>
            <person name="Viehboeck T."/>
            <person name="Krause N."/>
            <person name="Rivera-Millot A."/>
            <person name="Nakamura A."/>
            <person name="Vischer N."/>
            <person name="VanNieuwenhze M."/>
            <person name="Brun Y."/>
            <person name="Cava F."/>
            <person name="Bulgheresi S."/>
            <person name="Veyrier F."/>
        </authorList>
    </citation>
    <scope>NUCLEOTIDE SEQUENCE</scope>
    <source>
        <strain evidence="6">1258/02</strain>
    </source>
</reference>
<keyword evidence="7" id="KW-1185">Reference proteome</keyword>
<evidence type="ECO:0000313" key="8">
    <source>
        <dbReference type="Proteomes" id="UP000829756"/>
    </source>
</evidence>
<feature type="compositionally biased region" description="Low complexity" evidence="2">
    <location>
        <begin position="251"/>
        <end position="264"/>
    </location>
</feature>
<dbReference type="SUPFAM" id="SSF51261">
    <property type="entry name" value="Duplicated hybrid motif"/>
    <property type="match status" value="1"/>
</dbReference>
<protein>
    <submittedName>
        <fullName evidence="6">Peptidoglycan DD-metalloendopeptidase family protein</fullName>
    </submittedName>
    <submittedName>
        <fullName evidence="5">Septal ring factor EnvC (AmiA/AmiB activator)</fullName>
    </submittedName>
</protein>
<dbReference type="RefSeq" id="WP_132954825.1">
    <property type="nucleotide sequence ID" value="NZ_CP091507.1"/>
</dbReference>
<organism evidence="6 8">
    <name type="scientific">Uruburuella suis</name>
    <dbReference type="NCBI Taxonomy" id="252130"/>
    <lineage>
        <taxon>Bacteria</taxon>
        <taxon>Pseudomonadati</taxon>
        <taxon>Pseudomonadota</taxon>
        <taxon>Betaproteobacteria</taxon>
        <taxon>Neisseriales</taxon>
        <taxon>Neisseriaceae</taxon>
        <taxon>Uruburuella</taxon>
    </lineage>
</organism>
<feature type="region of interest" description="Disordered" evidence="2">
    <location>
        <begin position="244"/>
        <end position="326"/>
    </location>
</feature>
<evidence type="ECO:0000313" key="6">
    <source>
        <dbReference type="EMBL" id="UOO80370.1"/>
    </source>
</evidence>
<name>A0AAE9KHT8_9NEIS</name>
<evidence type="ECO:0000313" key="7">
    <source>
        <dbReference type="Proteomes" id="UP000294721"/>
    </source>
</evidence>
<dbReference type="Proteomes" id="UP000829756">
    <property type="component" value="Chromosome"/>
</dbReference>
<feature type="chain" id="PRO_5042016528" evidence="3">
    <location>
        <begin position="21"/>
        <end position="447"/>
    </location>
</feature>
<feature type="domain" description="M23ase beta-sheet core" evidence="4">
    <location>
        <begin position="352"/>
        <end position="442"/>
    </location>
</feature>
<dbReference type="AlphaFoldDB" id="A0AAE9KHT8"/>
<evidence type="ECO:0000256" key="2">
    <source>
        <dbReference type="SAM" id="MobiDB-lite"/>
    </source>
</evidence>
<accession>A0AAE9KHT8</accession>
<evidence type="ECO:0000256" key="3">
    <source>
        <dbReference type="SAM" id="SignalP"/>
    </source>
</evidence>
<dbReference type="Pfam" id="PF01551">
    <property type="entry name" value="Peptidase_M23"/>
    <property type="match status" value="1"/>
</dbReference>
<evidence type="ECO:0000256" key="1">
    <source>
        <dbReference type="SAM" id="Coils"/>
    </source>
</evidence>
<dbReference type="EMBL" id="CP091507">
    <property type="protein sequence ID" value="UOO80370.1"/>
    <property type="molecule type" value="Genomic_DNA"/>
</dbReference>
<feature type="coiled-coil region" evidence="1">
    <location>
        <begin position="33"/>
        <end position="109"/>
    </location>
</feature>
<dbReference type="InterPro" id="IPR016047">
    <property type="entry name" value="M23ase_b-sheet_dom"/>
</dbReference>
<dbReference type="Gene3D" id="2.70.70.10">
    <property type="entry name" value="Glucose Permease (Domain IIA)"/>
    <property type="match status" value="1"/>
</dbReference>
<dbReference type="PANTHER" id="PTHR21666:SF291">
    <property type="entry name" value="STAGE II SPORULATION PROTEIN Q"/>
    <property type="match status" value="1"/>
</dbReference>
<dbReference type="InterPro" id="IPR050570">
    <property type="entry name" value="Cell_wall_metabolism_enzyme"/>
</dbReference>
<reference evidence="6" key="2">
    <citation type="submission" date="2021-12" db="EMBL/GenBank/DDBJ databases">
        <authorList>
            <person name="Veyrier F.J."/>
        </authorList>
    </citation>
    <scope>NUCLEOTIDE SEQUENCE</scope>
    <source>
        <strain evidence="6">1258/02</strain>
    </source>
</reference>
<feature type="compositionally biased region" description="Polar residues" evidence="2">
    <location>
        <begin position="293"/>
        <end position="303"/>
    </location>
</feature>
<dbReference type="Proteomes" id="UP000294721">
    <property type="component" value="Unassembled WGS sequence"/>
</dbReference>
<dbReference type="PANTHER" id="PTHR21666">
    <property type="entry name" value="PEPTIDASE-RELATED"/>
    <property type="match status" value="1"/>
</dbReference>